<evidence type="ECO:0000313" key="10">
    <source>
        <dbReference type="EMBL" id="MFD1719040.1"/>
    </source>
</evidence>
<dbReference type="CDD" id="cd05401">
    <property type="entry name" value="NT_GlnE_GlnD_like"/>
    <property type="match status" value="1"/>
</dbReference>
<keyword evidence="5" id="KW-0460">Magnesium</keyword>
<evidence type="ECO:0000256" key="4">
    <source>
        <dbReference type="ARBA" id="ARBA00022840"/>
    </source>
</evidence>
<organism evidence="10 11">
    <name type="scientific">Georgenia deserti</name>
    <dbReference type="NCBI Taxonomy" id="2093781"/>
    <lineage>
        <taxon>Bacteria</taxon>
        <taxon>Bacillati</taxon>
        <taxon>Actinomycetota</taxon>
        <taxon>Actinomycetes</taxon>
        <taxon>Micrococcales</taxon>
        <taxon>Bogoriellaceae</taxon>
        <taxon>Georgenia</taxon>
    </lineage>
</organism>
<feature type="domain" description="PII-uridylyltransferase/Glutamine-synthetase adenylyltransferase" evidence="9">
    <location>
        <begin position="877"/>
        <end position="1021"/>
    </location>
</feature>
<keyword evidence="4" id="KW-0067">ATP-binding</keyword>
<dbReference type="Pfam" id="PF08335">
    <property type="entry name" value="GlnD_UR_UTase"/>
    <property type="match status" value="2"/>
</dbReference>
<evidence type="ECO:0000313" key="11">
    <source>
        <dbReference type="Proteomes" id="UP001597277"/>
    </source>
</evidence>
<evidence type="ECO:0000256" key="5">
    <source>
        <dbReference type="ARBA" id="ARBA00022842"/>
    </source>
</evidence>
<accession>A0ABW4L6E4</accession>
<evidence type="ECO:0000256" key="2">
    <source>
        <dbReference type="ARBA" id="ARBA00022695"/>
    </source>
</evidence>
<feature type="domain" description="PII-uridylyltransferase/Glutamine-synthetase adenylyltransferase" evidence="9">
    <location>
        <begin position="369"/>
        <end position="510"/>
    </location>
</feature>
<dbReference type="SUPFAM" id="SSF81301">
    <property type="entry name" value="Nucleotidyltransferase"/>
    <property type="match status" value="2"/>
</dbReference>
<dbReference type="Proteomes" id="UP001597277">
    <property type="component" value="Unassembled WGS sequence"/>
</dbReference>
<keyword evidence="3" id="KW-0547">Nucleotide-binding</keyword>
<feature type="domain" description="Glutamate-ammonia ligase adenylyltransferase repeated" evidence="8">
    <location>
        <begin position="616"/>
        <end position="852"/>
    </location>
</feature>
<keyword evidence="6" id="KW-0511">Multifunctional enzyme</keyword>
<comment type="caution">
    <text evidence="10">The sequence shown here is derived from an EMBL/GenBank/DDBJ whole genome shotgun (WGS) entry which is preliminary data.</text>
</comment>
<gene>
    <name evidence="10" type="ORF">ACFSE6_14435</name>
</gene>
<dbReference type="NCBIfam" id="NF010707">
    <property type="entry name" value="PRK14109.1"/>
    <property type="match status" value="1"/>
</dbReference>
<dbReference type="EMBL" id="JBHUEE010000008">
    <property type="protein sequence ID" value="MFD1719040.1"/>
    <property type="molecule type" value="Genomic_DNA"/>
</dbReference>
<evidence type="ECO:0000259" key="8">
    <source>
        <dbReference type="Pfam" id="PF03710"/>
    </source>
</evidence>
<evidence type="ECO:0000259" key="9">
    <source>
        <dbReference type="Pfam" id="PF08335"/>
    </source>
</evidence>
<dbReference type="Gene3D" id="3.30.460.10">
    <property type="entry name" value="Beta Polymerase, domain 2"/>
    <property type="match status" value="2"/>
</dbReference>
<evidence type="ECO:0000256" key="3">
    <source>
        <dbReference type="ARBA" id="ARBA00022741"/>
    </source>
</evidence>
<dbReference type="PANTHER" id="PTHR30621:SF0">
    <property type="entry name" value="BIFUNCTIONAL GLUTAMINE SYNTHETASE ADENYLYLTRANSFERASE_ADENYLYL-REMOVING ENZYME"/>
    <property type="match status" value="1"/>
</dbReference>
<dbReference type="PANTHER" id="PTHR30621">
    <property type="entry name" value="GLUTAMINE SYNTHETASE ADENYLYLTRANSFERASE"/>
    <property type="match status" value="1"/>
</dbReference>
<reference evidence="11" key="1">
    <citation type="journal article" date="2019" name="Int. J. Syst. Evol. Microbiol.">
        <title>The Global Catalogue of Microorganisms (GCM) 10K type strain sequencing project: providing services to taxonomists for standard genome sequencing and annotation.</title>
        <authorList>
            <consortium name="The Broad Institute Genomics Platform"/>
            <consortium name="The Broad Institute Genome Sequencing Center for Infectious Disease"/>
            <person name="Wu L."/>
            <person name="Ma J."/>
        </authorList>
    </citation>
    <scope>NUCLEOTIDE SEQUENCE [LARGE SCALE GENOMIC DNA]</scope>
    <source>
        <strain evidence="11">JCM 17130</strain>
    </source>
</reference>
<sequence>MTRQVSRTAALRRLGFAEAPVAEARLQEPALAGLVAQAPGVPLEDSLGRAADPDLALLTLLRLAEAAEAAGEGPLLARALSEDGARARLLAVLGMSTALGNALVARPAQVALFTEENGHDGEGAAGQTAGSAVLRRPAHRVRAELLAAVGADAESPAPVAMVAGRDGVNALRRAYRSRLMQIAAEDLTSADPLATFPAVAAAIADAVAATLDAALAVARADLPEAASAARLAVIGMGKTGGRELNYISDVDVVYVVEPVDGGSEEETVRAGTALASALAQNVSAVADEPSLWPLDANLRPEGKDGPLVRTLASHVAYCERWAKGWEFQAMLKARPVAGDRELGTAYCDAVGPMVWGAVEKDRFVEDSQAMRRRVEQHIPSADADRQLKLGPGGLRDVEFTVQLLQLVHGRTDSSIRSRTTLEGLAQLAAGEYVARDDAELLDHHYRFLRVLEHRIQLHRLRRSHLVPTVEADLRRLGRAIGVERVDGAESLTKRLRQIRRDVRHLHEEIFYRPLLPLTARLSTSDVSLAPEAARARLAAIGYDDPSGALHHIAALTEGISRAASIQRQLLPVMLGWLAEGPVPDAGLLAFRKLSELIGGTPWYLRLLRDSGEMPRRLAALLSTSRYVADALGRMPEAVAWLDEEDDLAPRSADALREELAALQGRRTDPGEKVLAGRFLRRRELVRAAIGQVLGMTGRADSARIITRAADVALDGALRVAIADATAEAGLDAPPSRYLIVAMGRLGGQEMGYASDADVLFVHEPEAGADEETATRVALEVAARTRSFLAGSAPEPPLTVDADLRPEGRQGPMSRSLASYAEYYERWVEPWERQALLRARPVAGDPDLADRFVEMIAAVRYPAEGLPADQVRELRRIKARVEDERMPRGVAPTRHVKLGPGGLSDVEWTVQLLQLRHAGRVAELRTTSTLEALEALREADVVSAEDQAVLSEAWLLASGIRDAIVLGSGRASGRRADVLPHEVSDLEVVARLLGHEPGERLDLEERWLRAARRARTVTERLFYE</sequence>
<dbReference type="RefSeq" id="WP_388008539.1">
    <property type="nucleotide sequence ID" value="NZ_JBHUEE010000008.1"/>
</dbReference>
<proteinExistence type="predicted"/>
<evidence type="ECO:0000256" key="6">
    <source>
        <dbReference type="ARBA" id="ARBA00023268"/>
    </source>
</evidence>
<dbReference type="InterPro" id="IPR023057">
    <property type="entry name" value="GlnE"/>
</dbReference>
<feature type="domain" description="Glutamate-ammonia ligase adenylyltransferase repeated" evidence="8">
    <location>
        <begin position="168"/>
        <end position="345"/>
    </location>
</feature>
<keyword evidence="1 10" id="KW-0808">Transferase</keyword>
<dbReference type="SUPFAM" id="SSF81593">
    <property type="entry name" value="Nucleotidyltransferase substrate binding subunit/domain"/>
    <property type="match status" value="2"/>
</dbReference>
<keyword evidence="2 10" id="KW-0548">Nucleotidyltransferase</keyword>
<dbReference type="Pfam" id="PF03710">
    <property type="entry name" value="GlnE"/>
    <property type="match status" value="2"/>
</dbReference>
<protein>
    <submittedName>
        <fullName evidence="10">Bifunctional [glutamine synthetase] adenylyltransferase/[glutamine synthetase]-adenylyl-L-tyrosine phosphorylase</fullName>
        <ecNumber evidence="10">2.7.7.42</ecNumber>
        <ecNumber evidence="10">2.7.7.89</ecNumber>
    </submittedName>
</protein>
<keyword evidence="11" id="KW-1185">Reference proteome</keyword>
<evidence type="ECO:0000256" key="7">
    <source>
        <dbReference type="SAM" id="MobiDB-lite"/>
    </source>
</evidence>
<dbReference type="GO" id="GO:0047388">
    <property type="term" value="F:[glutamine synthetase]-adenylyl-L-tyrosine phosphorylase activity"/>
    <property type="evidence" value="ECO:0007669"/>
    <property type="project" value="UniProtKB-EC"/>
</dbReference>
<dbReference type="Gene3D" id="1.20.120.330">
    <property type="entry name" value="Nucleotidyltransferases domain 2"/>
    <property type="match status" value="2"/>
</dbReference>
<feature type="region of interest" description="Disordered" evidence="7">
    <location>
        <begin position="791"/>
        <end position="812"/>
    </location>
</feature>
<dbReference type="EC" id="2.7.7.89" evidence="10"/>
<dbReference type="InterPro" id="IPR005190">
    <property type="entry name" value="GlnE_rpt_dom"/>
</dbReference>
<dbReference type="GO" id="GO:0008882">
    <property type="term" value="F:[glutamate-ammonia-ligase] adenylyltransferase activity"/>
    <property type="evidence" value="ECO:0007669"/>
    <property type="project" value="UniProtKB-EC"/>
</dbReference>
<name>A0ABW4L6E4_9MICO</name>
<evidence type="ECO:0000256" key="1">
    <source>
        <dbReference type="ARBA" id="ARBA00022679"/>
    </source>
</evidence>
<dbReference type="InterPro" id="IPR043519">
    <property type="entry name" value="NT_sf"/>
</dbReference>
<dbReference type="InterPro" id="IPR013546">
    <property type="entry name" value="PII_UdlTrfase/GS_AdlTrfase"/>
</dbReference>
<dbReference type="EC" id="2.7.7.42" evidence="10"/>